<evidence type="ECO:0000313" key="1">
    <source>
        <dbReference type="EMBL" id="KKM64694.1"/>
    </source>
</evidence>
<sequence length="82" mass="9496">MRIQTLISICRKTKQYARPLSWKKQGRGVDLGQHLTKDGIKEVVIITKNGNALGSNWNPTPEELMECWELVTVETLWKERET</sequence>
<accession>A0A0F9J4M6</accession>
<dbReference type="EMBL" id="LAZR01010851">
    <property type="protein sequence ID" value="KKM64694.1"/>
    <property type="molecule type" value="Genomic_DNA"/>
</dbReference>
<organism evidence="1">
    <name type="scientific">marine sediment metagenome</name>
    <dbReference type="NCBI Taxonomy" id="412755"/>
    <lineage>
        <taxon>unclassified sequences</taxon>
        <taxon>metagenomes</taxon>
        <taxon>ecological metagenomes</taxon>
    </lineage>
</organism>
<dbReference type="AlphaFoldDB" id="A0A0F9J4M6"/>
<protein>
    <submittedName>
        <fullName evidence="1">Uncharacterized protein</fullName>
    </submittedName>
</protein>
<gene>
    <name evidence="1" type="ORF">LCGC14_1498780</name>
</gene>
<name>A0A0F9J4M6_9ZZZZ</name>
<comment type="caution">
    <text evidence="1">The sequence shown here is derived from an EMBL/GenBank/DDBJ whole genome shotgun (WGS) entry which is preliminary data.</text>
</comment>
<proteinExistence type="predicted"/>
<reference evidence="1" key="1">
    <citation type="journal article" date="2015" name="Nature">
        <title>Complex archaea that bridge the gap between prokaryotes and eukaryotes.</title>
        <authorList>
            <person name="Spang A."/>
            <person name="Saw J.H."/>
            <person name="Jorgensen S.L."/>
            <person name="Zaremba-Niedzwiedzka K."/>
            <person name="Martijn J."/>
            <person name="Lind A.E."/>
            <person name="van Eijk R."/>
            <person name="Schleper C."/>
            <person name="Guy L."/>
            <person name="Ettema T.J."/>
        </authorList>
    </citation>
    <scope>NUCLEOTIDE SEQUENCE</scope>
</reference>